<protein>
    <submittedName>
        <fullName evidence="4">DUF971 domain-containing protein</fullName>
    </submittedName>
</protein>
<evidence type="ECO:0000256" key="2">
    <source>
        <dbReference type="ARBA" id="ARBA00023004"/>
    </source>
</evidence>
<evidence type="ECO:0000313" key="5">
    <source>
        <dbReference type="Proteomes" id="UP001225316"/>
    </source>
</evidence>
<keyword evidence="1" id="KW-0479">Metal-binding</keyword>
<feature type="domain" description="Gamma-butyrobetaine hydroxylase-like N-terminal" evidence="3">
    <location>
        <begin position="11"/>
        <end position="92"/>
    </location>
</feature>
<evidence type="ECO:0000313" key="4">
    <source>
        <dbReference type="EMBL" id="MDQ8208846.1"/>
    </source>
</evidence>
<comment type="caution">
    <text evidence="4">The sequence shown here is derived from an EMBL/GenBank/DDBJ whole genome shotgun (WGS) entry which is preliminary data.</text>
</comment>
<gene>
    <name evidence="4" type="ORF">QEH52_15065</name>
</gene>
<evidence type="ECO:0000259" key="3">
    <source>
        <dbReference type="Pfam" id="PF06155"/>
    </source>
</evidence>
<dbReference type="Pfam" id="PF06155">
    <property type="entry name" value="GBBH-like_N"/>
    <property type="match status" value="1"/>
</dbReference>
<proteinExistence type="predicted"/>
<dbReference type="InterPro" id="IPR038492">
    <property type="entry name" value="GBBH-like_N_sf"/>
</dbReference>
<evidence type="ECO:0000256" key="1">
    <source>
        <dbReference type="ARBA" id="ARBA00022723"/>
    </source>
</evidence>
<name>A0ABU1AXG6_9BACT</name>
<dbReference type="Proteomes" id="UP001225316">
    <property type="component" value="Unassembled WGS sequence"/>
</dbReference>
<dbReference type="EMBL" id="JARXHW010000042">
    <property type="protein sequence ID" value="MDQ8208846.1"/>
    <property type="molecule type" value="Genomic_DNA"/>
</dbReference>
<dbReference type="RefSeq" id="WP_308951554.1">
    <property type="nucleotide sequence ID" value="NZ_JARXHW010000042.1"/>
</dbReference>
<dbReference type="InterPro" id="IPR010376">
    <property type="entry name" value="GBBH-like_N"/>
</dbReference>
<accession>A0ABU1AXG6</accession>
<dbReference type="Gene3D" id="3.30.2020.30">
    <property type="match status" value="1"/>
</dbReference>
<dbReference type="PANTHER" id="PTHR35303">
    <property type="entry name" value="OS02G0197800 PROTEIN"/>
    <property type="match status" value="1"/>
</dbReference>
<sequence length="100" mass="11263">MKPKDIQLIGSELAVIWEDGSESYYPAEFLRKHSPSAQNKGEVDILGNQYGGDGPKEFPGVTITGWDFQGNYAFRPMFSDGHGSGLFSWEYLKELEKELQ</sequence>
<keyword evidence="5" id="KW-1185">Reference proteome</keyword>
<keyword evidence="2" id="KW-0408">Iron</keyword>
<dbReference type="PANTHER" id="PTHR35303:SF5">
    <property type="entry name" value="OS02G0197800 PROTEIN"/>
    <property type="match status" value="1"/>
</dbReference>
<reference evidence="4 5" key="1">
    <citation type="submission" date="2023-04" db="EMBL/GenBank/DDBJ databases">
        <title>A novel bacteria isolated from coastal sediment.</title>
        <authorList>
            <person name="Liu X.-J."/>
            <person name="Du Z.-J."/>
        </authorList>
    </citation>
    <scope>NUCLEOTIDE SEQUENCE [LARGE SCALE GENOMIC DNA]</scope>
    <source>
        <strain evidence="4 5">SDUM461003</strain>
    </source>
</reference>
<organism evidence="4 5">
    <name type="scientific">Thalassobacterium maritimum</name>
    <dbReference type="NCBI Taxonomy" id="3041265"/>
    <lineage>
        <taxon>Bacteria</taxon>
        <taxon>Pseudomonadati</taxon>
        <taxon>Verrucomicrobiota</taxon>
        <taxon>Opitutia</taxon>
        <taxon>Puniceicoccales</taxon>
        <taxon>Coraliomargaritaceae</taxon>
        <taxon>Thalassobacterium</taxon>
    </lineage>
</organism>